<dbReference type="Proteomes" id="UP000050827">
    <property type="component" value="Unassembled WGS sequence"/>
</dbReference>
<name>A0A0Q0WU08_9FLAO</name>
<dbReference type="STRING" id="346185.AAY42_02545"/>
<evidence type="ECO:0000313" key="2">
    <source>
        <dbReference type="EMBL" id="KQC28900.1"/>
    </source>
</evidence>
<reference evidence="2 3" key="1">
    <citation type="submission" date="2015-04" db="EMBL/GenBank/DDBJ databases">
        <title>Complete genome of flavobacterium.</title>
        <authorList>
            <person name="Kwon Y.M."/>
            <person name="Kim S.-J."/>
        </authorList>
    </citation>
    <scope>NUCLEOTIDE SEQUENCE [LARGE SCALE GENOMIC DNA]</scope>
    <source>
        <strain evidence="2 3">DK169</strain>
    </source>
</reference>
<feature type="domain" description="Knr4/Smi1-like" evidence="1">
    <location>
        <begin position="32"/>
        <end position="188"/>
    </location>
</feature>
<dbReference type="EMBL" id="LCTZ01000002">
    <property type="protein sequence ID" value="KQC28900.1"/>
    <property type="molecule type" value="Genomic_DNA"/>
</dbReference>
<evidence type="ECO:0000313" key="3">
    <source>
        <dbReference type="Proteomes" id="UP000050827"/>
    </source>
</evidence>
<proteinExistence type="predicted"/>
<dbReference type="InterPro" id="IPR037883">
    <property type="entry name" value="Knr4/Smi1-like_sf"/>
</dbReference>
<dbReference type="Pfam" id="PF09346">
    <property type="entry name" value="SMI1_KNR4"/>
    <property type="match status" value="1"/>
</dbReference>
<dbReference type="InterPro" id="IPR018958">
    <property type="entry name" value="Knr4/Smi1-like_dom"/>
</dbReference>
<dbReference type="SMART" id="SM00860">
    <property type="entry name" value="SMI1_KNR4"/>
    <property type="match status" value="1"/>
</dbReference>
<evidence type="ECO:0000259" key="1">
    <source>
        <dbReference type="SMART" id="SM00860"/>
    </source>
</evidence>
<dbReference type="Gene3D" id="3.40.1580.10">
    <property type="entry name" value="SMI1/KNR4-like"/>
    <property type="match status" value="1"/>
</dbReference>
<comment type="caution">
    <text evidence="2">The sequence shown here is derived from an EMBL/GenBank/DDBJ whole genome shotgun (WGS) entry which is preliminary data.</text>
</comment>
<dbReference type="AlphaFoldDB" id="A0A0Q0WU08"/>
<accession>A0A0Q0WU08</accession>
<sequence length="205" mass="24142">MNKVENKLQKMKALIFKNSSYFPQIENQQNLPILHENLQQFEEIYQIKFPMEYREFLLNVANGGIGPGNGIFPLERALQYSTNLHLPWLNPTKYNDLFKYYSSMDEGESFDKRMNLILNRIESPELDLYNRRENGILYIADGGCGTNIFLVVSGTKRGQIWIDLNVTEEGYSFIADDFLSWYEKWLDRKIKNIKGKHEVIKRRNS</sequence>
<gene>
    <name evidence="2" type="ORF">AAY42_02545</name>
</gene>
<keyword evidence="3" id="KW-1185">Reference proteome</keyword>
<dbReference type="OrthoDB" id="1190024at2"/>
<dbReference type="SUPFAM" id="SSF160631">
    <property type="entry name" value="SMI1/KNR4-like"/>
    <property type="match status" value="1"/>
</dbReference>
<organism evidence="2 3">
    <name type="scientific">Flagellimonas eckloniae</name>
    <dbReference type="NCBI Taxonomy" id="346185"/>
    <lineage>
        <taxon>Bacteria</taxon>
        <taxon>Pseudomonadati</taxon>
        <taxon>Bacteroidota</taxon>
        <taxon>Flavobacteriia</taxon>
        <taxon>Flavobacteriales</taxon>
        <taxon>Flavobacteriaceae</taxon>
        <taxon>Flagellimonas</taxon>
    </lineage>
</organism>
<protein>
    <recommendedName>
        <fullName evidence="1">Knr4/Smi1-like domain-containing protein</fullName>
    </recommendedName>
</protein>